<proteinExistence type="predicted"/>
<dbReference type="SUPFAM" id="SSF56519">
    <property type="entry name" value="Penicillin binding protein dimerisation domain"/>
    <property type="match status" value="1"/>
</dbReference>
<dbReference type="PANTHER" id="PTHR30627">
    <property type="entry name" value="PEPTIDOGLYCAN D,D-TRANSPEPTIDASE"/>
    <property type="match status" value="1"/>
</dbReference>
<dbReference type="InterPro" id="IPR012338">
    <property type="entry name" value="Beta-lactam/transpept-like"/>
</dbReference>
<feature type="transmembrane region" description="Helical" evidence="4">
    <location>
        <begin position="12"/>
        <end position="31"/>
    </location>
</feature>
<protein>
    <submittedName>
        <fullName evidence="7">Penicillin-binding protein</fullName>
    </submittedName>
</protein>
<gene>
    <name evidence="7" type="ORF">IAC51_02385</name>
</gene>
<dbReference type="SUPFAM" id="SSF56601">
    <property type="entry name" value="beta-lactamase/transpeptidase-like"/>
    <property type="match status" value="1"/>
</dbReference>
<name>A0A940DKA0_9BACT</name>
<dbReference type="GO" id="GO:0008658">
    <property type="term" value="F:penicillin binding"/>
    <property type="evidence" value="ECO:0007669"/>
    <property type="project" value="InterPro"/>
</dbReference>
<dbReference type="EMBL" id="JADIMV010000044">
    <property type="protein sequence ID" value="MBO8439477.1"/>
    <property type="molecule type" value="Genomic_DNA"/>
</dbReference>
<reference evidence="7" key="2">
    <citation type="journal article" date="2021" name="PeerJ">
        <title>Extensive microbial diversity within the chicken gut microbiome revealed by metagenomics and culture.</title>
        <authorList>
            <person name="Gilroy R."/>
            <person name="Ravi A."/>
            <person name="Getino M."/>
            <person name="Pursley I."/>
            <person name="Horton D.L."/>
            <person name="Alikhan N.F."/>
            <person name="Baker D."/>
            <person name="Gharbi K."/>
            <person name="Hall N."/>
            <person name="Watson M."/>
            <person name="Adriaenssens E.M."/>
            <person name="Foster-Nyarko E."/>
            <person name="Jarju S."/>
            <person name="Secka A."/>
            <person name="Antonio M."/>
            <person name="Oren A."/>
            <person name="Chaudhuri R.R."/>
            <person name="La Ragione R."/>
            <person name="Hildebrand F."/>
            <person name="Pallen M.J."/>
        </authorList>
    </citation>
    <scope>NUCLEOTIDE SEQUENCE</scope>
    <source>
        <strain evidence="7">3924</strain>
    </source>
</reference>
<dbReference type="Gene3D" id="3.90.1310.10">
    <property type="entry name" value="Penicillin-binding protein 2a (Domain 2)"/>
    <property type="match status" value="1"/>
</dbReference>
<organism evidence="7 8">
    <name type="scientific">Candidatus Aphodosoma intestinipullorum</name>
    <dbReference type="NCBI Taxonomy" id="2840674"/>
    <lineage>
        <taxon>Bacteria</taxon>
        <taxon>Pseudomonadati</taxon>
        <taxon>Bacteroidota</taxon>
        <taxon>Bacteroidia</taxon>
        <taxon>Bacteroidales</taxon>
        <taxon>Candidatus Aphodosoma</taxon>
    </lineage>
</organism>
<evidence type="ECO:0000256" key="4">
    <source>
        <dbReference type="SAM" id="Phobius"/>
    </source>
</evidence>
<reference evidence="7" key="1">
    <citation type="submission" date="2020-10" db="EMBL/GenBank/DDBJ databases">
        <authorList>
            <person name="Gilroy R."/>
        </authorList>
    </citation>
    <scope>NUCLEOTIDE SEQUENCE</scope>
    <source>
        <strain evidence="7">3924</strain>
    </source>
</reference>
<dbReference type="InterPro" id="IPR001460">
    <property type="entry name" value="PCN-bd_Tpept"/>
</dbReference>
<evidence type="ECO:0000313" key="7">
    <source>
        <dbReference type="EMBL" id="MBO8439477.1"/>
    </source>
</evidence>
<dbReference type="Pfam" id="PF03717">
    <property type="entry name" value="PBP_dimer"/>
    <property type="match status" value="1"/>
</dbReference>
<keyword evidence="2" id="KW-0121">Carboxypeptidase</keyword>
<evidence type="ECO:0000259" key="6">
    <source>
        <dbReference type="Pfam" id="PF03717"/>
    </source>
</evidence>
<keyword evidence="3 4" id="KW-0472">Membrane</keyword>
<dbReference type="Gene3D" id="3.40.710.10">
    <property type="entry name" value="DD-peptidase/beta-lactamase superfamily"/>
    <property type="match status" value="1"/>
</dbReference>
<comment type="subcellular location">
    <subcellularLocation>
        <location evidence="1">Membrane</location>
    </subcellularLocation>
</comment>
<dbReference type="GO" id="GO:0004180">
    <property type="term" value="F:carboxypeptidase activity"/>
    <property type="evidence" value="ECO:0007669"/>
    <property type="project" value="UniProtKB-KW"/>
</dbReference>
<dbReference type="Proteomes" id="UP000712007">
    <property type="component" value="Unassembled WGS sequence"/>
</dbReference>
<dbReference type="PANTHER" id="PTHR30627:SF1">
    <property type="entry name" value="PEPTIDOGLYCAN D,D-TRANSPEPTIDASE FTSI"/>
    <property type="match status" value="1"/>
</dbReference>
<dbReference type="SUPFAM" id="SSF54184">
    <property type="entry name" value="Penicillin-binding protein 2x (pbp-2x), c-terminal domain"/>
    <property type="match status" value="1"/>
</dbReference>
<dbReference type="InterPro" id="IPR036138">
    <property type="entry name" value="PBP_dimer_sf"/>
</dbReference>
<sequence>MALRDTILKRFIVVYLVIAAGFAAVIARIVYLQTVERGRWMEVAESLESRERQVEPNRGNIYTCDGELISATIPSYTLLMDTRVPALHQKEGALYKEHIDSLCICLSRKFGDKSAAAYRRMIDAAYRRGDGALRLYPEKVSYIDMMEVKSFPLFRLGRYKSGLFTREYTNRENLYGDLCARTIGNVYGAGQGGQYGLELKYDSILRGKPGVEKGTRAGTSWVYEILQQPEDGMDLVTTIDVVLQDICDKALRDELVRYDAARGCVVLMDVHTGEVRACVNLSRQEKGVYKEVYNMAVGDMSEPGSTFKTISLMVAMEDGVCEPTDSVDTGKGSYFFGRTEMTDHNKSRGGYGKITVSDALAYSSNVGVSRVINEYYGKKPGEFVDGIYGIYRLEEDRDMGIEIPGAGRPEIPHPDTYKDANGKSRWNVTTLPWMSIGYNVQMPPIYTLAFYNAIANDGCMVRPHFVKAIKSEGDVVREFRPEVINPSICSKATLRKIRAMLDSVVTKGTAVGFRSKEVQFSGKTGTAQIGYGGRNVMTHQVSFCGYFPSEKPQYSAIVVIRQPRLGYVGGYMPGSVFKTIAERVYAHENERSIYDFDLDEESLPAVKAGNRRETERVLDRAGVDYEMGDADWVRAHKSDGGAMIEAENIPVILDKYVPNVVGMGAKDAVYLIERCGMRAKLTGRGRVVYQSVVNGSTPVPGGTVYLTLR</sequence>
<evidence type="ECO:0000256" key="1">
    <source>
        <dbReference type="ARBA" id="ARBA00004370"/>
    </source>
</evidence>
<accession>A0A940DKA0</accession>
<feature type="domain" description="Penicillin-binding protein dimerisation" evidence="6">
    <location>
        <begin position="54"/>
        <end position="215"/>
    </location>
</feature>
<evidence type="ECO:0000256" key="2">
    <source>
        <dbReference type="ARBA" id="ARBA00022645"/>
    </source>
</evidence>
<dbReference type="Gene3D" id="3.30.450.330">
    <property type="match status" value="1"/>
</dbReference>
<comment type="caution">
    <text evidence="7">The sequence shown here is derived from an EMBL/GenBank/DDBJ whole genome shotgun (WGS) entry which is preliminary data.</text>
</comment>
<keyword evidence="4" id="KW-1133">Transmembrane helix</keyword>
<dbReference type="Pfam" id="PF00905">
    <property type="entry name" value="Transpeptidase"/>
    <property type="match status" value="1"/>
</dbReference>
<evidence type="ECO:0000259" key="5">
    <source>
        <dbReference type="Pfam" id="PF00905"/>
    </source>
</evidence>
<evidence type="ECO:0000313" key="8">
    <source>
        <dbReference type="Proteomes" id="UP000712007"/>
    </source>
</evidence>
<keyword evidence="2" id="KW-0645">Protease</keyword>
<feature type="domain" description="Penicillin-binding protein transpeptidase" evidence="5">
    <location>
        <begin position="263"/>
        <end position="581"/>
    </location>
</feature>
<dbReference type="GO" id="GO:0005886">
    <property type="term" value="C:plasma membrane"/>
    <property type="evidence" value="ECO:0007669"/>
    <property type="project" value="TreeGrafter"/>
</dbReference>
<keyword evidence="2" id="KW-0378">Hydrolase</keyword>
<dbReference type="GO" id="GO:0071555">
    <property type="term" value="P:cell wall organization"/>
    <property type="evidence" value="ECO:0007669"/>
    <property type="project" value="TreeGrafter"/>
</dbReference>
<evidence type="ECO:0000256" key="3">
    <source>
        <dbReference type="ARBA" id="ARBA00023136"/>
    </source>
</evidence>
<dbReference type="AlphaFoldDB" id="A0A940DKA0"/>
<dbReference type="InterPro" id="IPR005311">
    <property type="entry name" value="PBP_dimer"/>
</dbReference>
<dbReference type="InterPro" id="IPR050515">
    <property type="entry name" value="Beta-lactam/transpept"/>
</dbReference>
<keyword evidence="4" id="KW-0812">Transmembrane</keyword>